<evidence type="ECO:0000313" key="2">
    <source>
        <dbReference type="EMBL" id="MBJ6727284.1"/>
    </source>
</evidence>
<reference evidence="2" key="1">
    <citation type="submission" date="2020-12" db="EMBL/GenBank/DDBJ databases">
        <title>Geomonas sp. Red875, isolated from river sediment.</title>
        <authorList>
            <person name="Xu Z."/>
            <person name="Zhang Z."/>
            <person name="Masuda Y."/>
            <person name="Itoh H."/>
            <person name="Senoo K."/>
        </authorList>
    </citation>
    <scope>NUCLEOTIDE SEQUENCE</scope>
    <source>
        <strain evidence="2">Red875</strain>
    </source>
</reference>
<dbReference type="EMBL" id="JAEMHM010000022">
    <property type="protein sequence ID" value="MBJ6727284.1"/>
    <property type="molecule type" value="Genomic_DNA"/>
</dbReference>
<keyword evidence="1" id="KW-0812">Transmembrane</keyword>
<feature type="transmembrane region" description="Helical" evidence="1">
    <location>
        <begin position="61"/>
        <end position="80"/>
    </location>
</feature>
<keyword evidence="3" id="KW-1185">Reference proteome</keyword>
<name>A0A8J7M2F7_9BACT</name>
<organism evidence="2 3">
    <name type="scientific">Geomesophilobacter sediminis</name>
    <dbReference type="NCBI Taxonomy" id="2798584"/>
    <lineage>
        <taxon>Bacteria</taxon>
        <taxon>Pseudomonadati</taxon>
        <taxon>Thermodesulfobacteriota</taxon>
        <taxon>Desulfuromonadia</taxon>
        <taxon>Geobacterales</taxon>
        <taxon>Geobacteraceae</taxon>
        <taxon>Geomesophilobacter</taxon>
    </lineage>
</organism>
<evidence type="ECO:0000256" key="1">
    <source>
        <dbReference type="SAM" id="Phobius"/>
    </source>
</evidence>
<gene>
    <name evidence="2" type="ORF">JFN93_21440</name>
</gene>
<comment type="caution">
    <text evidence="2">The sequence shown here is derived from an EMBL/GenBank/DDBJ whole genome shotgun (WGS) entry which is preliminary data.</text>
</comment>
<accession>A0A8J7M2F7</accession>
<dbReference type="AlphaFoldDB" id="A0A8J7M2F7"/>
<evidence type="ECO:0000313" key="3">
    <source>
        <dbReference type="Proteomes" id="UP000636888"/>
    </source>
</evidence>
<feature type="transmembrane region" description="Helical" evidence="1">
    <location>
        <begin position="100"/>
        <end position="118"/>
    </location>
</feature>
<dbReference type="Proteomes" id="UP000636888">
    <property type="component" value="Unassembled WGS sequence"/>
</dbReference>
<sequence length="141" mass="15867">MHFDISPAMGVAIMMNNYLHDMATGLLVGSGFALHAIIGIQRRMNTPEATLFFLKTNAKMVKLFKFALWWVVLGGVPRTIFYTSFEWANAADKLQVPALAVKHVMMFTAVVWGVIAWRKMQKRVAVLRDSLPAELRASLDQ</sequence>
<proteinExistence type="predicted"/>
<feature type="transmembrane region" description="Helical" evidence="1">
    <location>
        <begin position="22"/>
        <end position="40"/>
    </location>
</feature>
<keyword evidence="1" id="KW-1133">Transmembrane helix</keyword>
<keyword evidence="1" id="KW-0472">Membrane</keyword>
<protein>
    <submittedName>
        <fullName evidence="2">Uncharacterized protein</fullName>
    </submittedName>
</protein>
<dbReference type="RefSeq" id="WP_199386201.1">
    <property type="nucleotide sequence ID" value="NZ_JAEMHM010000022.1"/>
</dbReference>